<evidence type="ECO:0000256" key="1">
    <source>
        <dbReference type="SAM" id="MobiDB-lite"/>
    </source>
</evidence>
<keyword evidence="3" id="KW-1185">Reference proteome</keyword>
<feature type="compositionally biased region" description="Basic and acidic residues" evidence="1">
    <location>
        <begin position="54"/>
        <end position="68"/>
    </location>
</feature>
<reference evidence="2" key="1">
    <citation type="journal article" date="2020" name="Nat. Commun.">
        <title>Large-scale genome sequencing of mycorrhizal fungi provides insights into the early evolution of symbiotic traits.</title>
        <authorList>
            <person name="Miyauchi S."/>
            <person name="Kiss E."/>
            <person name="Kuo A."/>
            <person name="Drula E."/>
            <person name="Kohler A."/>
            <person name="Sanchez-Garcia M."/>
            <person name="Morin E."/>
            <person name="Andreopoulos B."/>
            <person name="Barry K.W."/>
            <person name="Bonito G."/>
            <person name="Buee M."/>
            <person name="Carver A."/>
            <person name="Chen C."/>
            <person name="Cichocki N."/>
            <person name="Clum A."/>
            <person name="Culley D."/>
            <person name="Crous P.W."/>
            <person name="Fauchery L."/>
            <person name="Girlanda M."/>
            <person name="Hayes R.D."/>
            <person name="Keri Z."/>
            <person name="LaButti K."/>
            <person name="Lipzen A."/>
            <person name="Lombard V."/>
            <person name="Magnuson J."/>
            <person name="Maillard F."/>
            <person name="Murat C."/>
            <person name="Nolan M."/>
            <person name="Ohm R.A."/>
            <person name="Pangilinan J."/>
            <person name="Pereira M.F."/>
            <person name="Perotto S."/>
            <person name="Peter M."/>
            <person name="Pfister S."/>
            <person name="Riley R."/>
            <person name="Sitrit Y."/>
            <person name="Stielow J.B."/>
            <person name="Szollosi G."/>
            <person name="Zifcakova L."/>
            <person name="Stursova M."/>
            <person name="Spatafora J.W."/>
            <person name="Tedersoo L."/>
            <person name="Vaario L.M."/>
            <person name="Yamada A."/>
            <person name="Yan M."/>
            <person name="Wang P."/>
            <person name="Xu J."/>
            <person name="Bruns T."/>
            <person name="Baldrian P."/>
            <person name="Vilgalys R."/>
            <person name="Dunand C."/>
            <person name="Henrissat B."/>
            <person name="Grigoriev I.V."/>
            <person name="Hibbett D."/>
            <person name="Nagy L.G."/>
            <person name="Martin F.M."/>
        </authorList>
    </citation>
    <scope>NUCLEOTIDE SEQUENCE</scope>
    <source>
        <strain evidence="2">UH-Tt-Lm1</strain>
    </source>
</reference>
<dbReference type="Proteomes" id="UP000736335">
    <property type="component" value="Unassembled WGS sequence"/>
</dbReference>
<feature type="compositionally biased region" description="Basic and acidic residues" evidence="1">
    <location>
        <begin position="382"/>
        <end position="392"/>
    </location>
</feature>
<name>A0A9P6HMA8_9AGAM</name>
<accession>A0A9P6HMA8</accession>
<comment type="caution">
    <text evidence="2">The sequence shown here is derived from an EMBL/GenBank/DDBJ whole genome shotgun (WGS) entry which is preliminary data.</text>
</comment>
<feature type="compositionally biased region" description="Low complexity" evidence="1">
    <location>
        <begin position="926"/>
        <end position="942"/>
    </location>
</feature>
<protein>
    <submittedName>
        <fullName evidence="2">Uncharacterized protein</fullName>
    </submittedName>
</protein>
<feature type="compositionally biased region" description="Low complexity" evidence="1">
    <location>
        <begin position="841"/>
        <end position="854"/>
    </location>
</feature>
<feature type="region of interest" description="Disordered" evidence="1">
    <location>
        <begin position="831"/>
        <end position="854"/>
    </location>
</feature>
<reference evidence="2" key="2">
    <citation type="submission" date="2020-11" db="EMBL/GenBank/DDBJ databases">
        <authorList>
            <consortium name="DOE Joint Genome Institute"/>
            <person name="Kuo A."/>
            <person name="Miyauchi S."/>
            <person name="Kiss E."/>
            <person name="Drula E."/>
            <person name="Kohler A."/>
            <person name="Sanchez-Garcia M."/>
            <person name="Andreopoulos B."/>
            <person name="Barry K.W."/>
            <person name="Bonito G."/>
            <person name="Buee M."/>
            <person name="Carver A."/>
            <person name="Chen C."/>
            <person name="Cichocki N."/>
            <person name="Clum A."/>
            <person name="Culley D."/>
            <person name="Crous P.W."/>
            <person name="Fauchery L."/>
            <person name="Girlanda M."/>
            <person name="Hayes R."/>
            <person name="Keri Z."/>
            <person name="Labutti K."/>
            <person name="Lipzen A."/>
            <person name="Lombard V."/>
            <person name="Magnuson J."/>
            <person name="Maillard F."/>
            <person name="Morin E."/>
            <person name="Murat C."/>
            <person name="Nolan M."/>
            <person name="Ohm R."/>
            <person name="Pangilinan J."/>
            <person name="Pereira M."/>
            <person name="Perotto S."/>
            <person name="Peter M."/>
            <person name="Riley R."/>
            <person name="Sitrit Y."/>
            <person name="Stielow B."/>
            <person name="Szollosi G."/>
            <person name="Zifcakova L."/>
            <person name="Stursova M."/>
            <person name="Spatafora J.W."/>
            <person name="Tedersoo L."/>
            <person name="Vaario L.-M."/>
            <person name="Yamada A."/>
            <person name="Yan M."/>
            <person name="Wang P."/>
            <person name="Xu J."/>
            <person name="Bruns T."/>
            <person name="Baldrian P."/>
            <person name="Vilgalys R."/>
            <person name="Henrissat B."/>
            <person name="Grigoriev I.V."/>
            <person name="Hibbett D."/>
            <person name="Nagy L.G."/>
            <person name="Martin F.M."/>
        </authorList>
    </citation>
    <scope>NUCLEOTIDE SEQUENCE</scope>
    <source>
        <strain evidence="2">UH-Tt-Lm1</strain>
    </source>
</reference>
<dbReference type="AlphaFoldDB" id="A0A9P6HMA8"/>
<feature type="region of interest" description="Disordered" evidence="1">
    <location>
        <begin position="52"/>
        <end position="99"/>
    </location>
</feature>
<evidence type="ECO:0000313" key="3">
    <source>
        <dbReference type="Proteomes" id="UP000736335"/>
    </source>
</evidence>
<organism evidence="2 3">
    <name type="scientific">Thelephora terrestris</name>
    <dbReference type="NCBI Taxonomy" id="56493"/>
    <lineage>
        <taxon>Eukaryota</taxon>
        <taxon>Fungi</taxon>
        <taxon>Dikarya</taxon>
        <taxon>Basidiomycota</taxon>
        <taxon>Agaricomycotina</taxon>
        <taxon>Agaricomycetes</taxon>
        <taxon>Thelephorales</taxon>
        <taxon>Thelephoraceae</taxon>
        <taxon>Thelephora</taxon>
    </lineage>
</organism>
<feature type="region of interest" description="Disordered" evidence="1">
    <location>
        <begin position="920"/>
        <end position="992"/>
    </location>
</feature>
<dbReference type="EMBL" id="WIUZ02000003">
    <property type="protein sequence ID" value="KAF9789455.1"/>
    <property type="molecule type" value="Genomic_DNA"/>
</dbReference>
<feature type="region of interest" description="Disordered" evidence="1">
    <location>
        <begin position="371"/>
        <end position="394"/>
    </location>
</feature>
<feature type="compositionally biased region" description="Polar residues" evidence="1">
    <location>
        <begin position="72"/>
        <end position="89"/>
    </location>
</feature>
<feature type="compositionally biased region" description="Basic and acidic residues" evidence="1">
    <location>
        <begin position="519"/>
        <end position="550"/>
    </location>
</feature>
<evidence type="ECO:0000313" key="2">
    <source>
        <dbReference type="EMBL" id="KAF9789455.1"/>
    </source>
</evidence>
<feature type="region of interest" description="Disordered" evidence="1">
    <location>
        <begin position="496"/>
        <end position="550"/>
    </location>
</feature>
<gene>
    <name evidence="2" type="ORF">BJ322DRAFT_1018101</name>
</gene>
<feature type="region of interest" description="Disordered" evidence="1">
    <location>
        <begin position="220"/>
        <end position="285"/>
    </location>
</feature>
<sequence length="1022" mass="112877">MASNESALLEQRIVRRAGPTSMSSDLVLGSETPRRIYNFITPSFMDVYEGVEENAPRDPRDDHTDPDAVRVGSSNSDSPQPPLSSSFAQDQGPPPPWFAQSPWMKARRAALYRRATFLLDVKNDPRFLSFLPVVFPIPPSPHCVPQPEDSAAALAFCTKQLAALYAGHPTSIIQGHLRFNLAGIMPFIPYITEANYDPRDLSCHLSPDILGVDNDIESSGTRDQLAPLQPLDGSFFRNEPGGFGKSEETSRTSSRGRRNAAANDISASSTEVDESSEDGYKEGGQLPSLLSRMIQGSCRFTEYSKAWQIYYINFQSGDGMYQIELIFSKACMNNPLNPLNNLLFRFHNLHTFTPSHDFSSKRSLSQRAVVKSRTYSHHTTKDRKELQARISKDSTMGAESISHTSLCDGWIVMWPCSPVHSQRNIGRLGVASRSSPTIWRDPMGENPSDGDIEDGDIEMAARIAGMFDGPATHERLGEDPGDDGIEMAARIARMTWTTPQPVPDTGIGPPDLPDSDSDTDSRPRFSAAEKGKRPVRERVTRRPAHDRPATMDDILNMGESIRAGQREMVEAIVQGLRPQARDGIQDPDDRDVEDERPAILRNFISWQTNFPPGVRPRPCRKKCRALTSTPDLNVQNVQLRFPVPPNFSPIQLASRRVADRRCNWLVTLGDSSISYPPHFWMLTCRDQTVAGDHSTGDEASHSIPPGEGPPHILPLVSHLAYCPDVTRDLSHCRRYFTNPPPLFSPTFANAYKNDLAYRGTVLLNLKTDPRFLSLLPIVFPIPPWGSDILRADDPVDALAAYVCKLTNIYPPHLAAETWFHFRQDPEGVGVAGQDLEDLEDPSGSSTLSTALGSPAKNNKDGKWVMLSSSSGQKTSIWYNQVTMEVSFSDPEAGTDLDPLNARLDFASDGDTLMEAAQRIAEGPDMSILSSNNRLPSSSGSPRKSVHMGGRGLPQPESSPGKGPLLVSSVATLPQAGPRPPKNPGQAPRDSAAEIQRFRSEMKQIFDEFIEKATETINRYIEE</sequence>
<proteinExistence type="predicted"/>